<organism evidence="2 3">
    <name type="scientific">Phytohabitans suffuscus</name>
    <dbReference type="NCBI Taxonomy" id="624315"/>
    <lineage>
        <taxon>Bacteria</taxon>
        <taxon>Bacillati</taxon>
        <taxon>Actinomycetota</taxon>
        <taxon>Actinomycetes</taxon>
        <taxon>Micromonosporales</taxon>
        <taxon>Micromonosporaceae</taxon>
    </lineage>
</organism>
<dbReference type="InterPro" id="IPR015424">
    <property type="entry name" value="PyrdxlP-dep_Trfase"/>
</dbReference>
<dbReference type="AlphaFoldDB" id="A0A6F8YJN1"/>
<accession>A0A6F8YJN1</accession>
<dbReference type="SUPFAM" id="SSF53383">
    <property type="entry name" value="PLP-dependent transferases"/>
    <property type="match status" value="1"/>
</dbReference>
<gene>
    <name evidence="2" type="ORF">Psuf_035560</name>
</gene>
<dbReference type="InterPro" id="IPR015422">
    <property type="entry name" value="PyrdxlP-dep_Trfase_small"/>
</dbReference>
<evidence type="ECO:0000256" key="1">
    <source>
        <dbReference type="SAM" id="MobiDB-lite"/>
    </source>
</evidence>
<evidence type="ECO:0000313" key="3">
    <source>
        <dbReference type="Proteomes" id="UP000503011"/>
    </source>
</evidence>
<reference evidence="2 3" key="2">
    <citation type="submission" date="2020-03" db="EMBL/GenBank/DDBJ databases">
        <authorList>
            <person name="Ichikawa N."/>
            <person name="Kimura A."/>
            <person name="Kitahashi Y."/>
            <person name="Uohara A."/>
        </authorList>
    </citation>
    <scope>NUCLEOTIDE SEQUENCE [LARGE SCALE GENOMIC DNA]</scope>
    <source>
        <strain evidence="2 3">NBRC 105367</strain>
    </source>
</reference>
<evidence type="ECO:0008006" key="4">
    <source>
        <dbReference type="Google" id="ProtNLM"/>
    </source>
</evidence>
<dbReference type="Proteomes" id="UP000503011">
    <property type="component" value="Chromosome"/>
</dbReference>
<evidence type="ECO:0000313" key="2">
    <source>
        <dbReference type="EMBL" id="BCB86243.1"/>
    </source>
</evidence>
<proteinExistence type="predicted"/>
<name>A0A6F8YJN1_9ACTN</name>
<sequence>MAYDVSAVRATYPALSDGYAYLDGAAGTQVPEAVIEAIASAYRRGSETWAGRSRPATGRTPSSPRLGQRSPTWSAATPGA</sequence>
<keyword evidence="3" id="KW-1185">Reference proteome</keyword>
<feature type="compositionally biased region" description="Polar residues" evidence="1">
    <location>
        <begin position="59"/>
        <end position="80"/>
    </location>
</feature>
<protein>
    <recommendedName>
        <fullName evidence="4">Aminotransferase class V domain-containing protein</fullName>
    </recommendedName>
</protein>
<dbReference type="EMBL" id="AP022871">
    <property type="protein sequence ID" value="BCB86243.1"/>
    <property type="molecule type" value="Genomic_DNA"/>
</dbReference>
<reference evidence="2 3" key="1">
    <citation type="submission" date="2020-03" db="EMBL/GenBank/DDBJ databases">
        <title>Whole genome shotgun sequence of Phytohabitans suffuscus NBRC 105367.</title>
        <authorList>
            <person name="Komaki H."/>
            <person name="Tamura T."/>
        </authorList>
    </citation>
    <scope>NUCLEOTIDE SEQUENCE [LARGE SCALE GENOMIC DNA]</scope>
    <source>
        <strain evidence="2 3">NBRC 105367</strain>
    </source>
</reference>
<dbReference type="Gene3D" id="3.90.1150.10">
    <property type="entry name" value="Aspartate Aminotransferase, domain 1"/>
    <property type="match status" value="1"/>
</dbReference>
<dbReference type="KEGG" id="psuu:Psuf_035560"/>
<feature type="region of interest" description="Disordered" evidence="1">
    <location>
        <begin position="45"/>
        <end position="80"/>
    </location>
</feature>